<dbReference type="GO" id="GO:0005886">
    <property type="term" value="C:plasma membrane"/>
    <property type="evidence" value="ECO:0007669"/>
    <property type="project" value="UniProtKB-SubCell"/>
</dbReference>
<dbReference type="Pfam" id="PF06271">
    <property type="entry name" value="RDD"/>
    <property type="match status" value="1"/>
</dbReference>
<accession>A3ZQ23</accession>
<evidence type="ECO:0000256" key="5">
    <source>
        <dbReference type="ARBA" id="ARBA00023136"/>
    </source>
</evidence>
<evidence type="ECO:0000256" key="6">
    <source>
        <dbReference type="SAM" id="Phobius"/>
    </source>
</evidence>
<feature type="transmembrane region" description="Helical" evidence="6">
    <location>
        <begin position="76"/>
        <end position="97"/>
    </location>
</feature>
<dbReference type="Proteomes" id="UP000004358">
    <property type="component" value="Unassembled WGS sequence"/>
</dbReference>
<dbReference type="STRING" id="314230.DSM3645_22931"/>
<gene>
    <name evidence="8" type="ORF">DSM3645_22931</name>
</gene>
<evidence type="ECO:0000313" key="9">
    <source>
        <dbReference type="Proteomes" id="UP000004358"/>
    </source>
</evidence>
<sequence>MPDFEQEDNPFASPQITEPMTVVSQMPKAVHHDELPSRWLRLGAALIDSIILLVICMPAALVMIFVLGSLGDLSPWLIQILSSIIGFVIGVTAYLLVNGYMLAHSGQTVGKYACGIKIVRYEDQELTTLGHLMLLRYTPMTLLGQIPYIGIIFSLVDILMIFNAEKRCMHDYIAGTIVVKA</sequence>
<proteinExistence type="predicted"/>
<feature type="transmembrane region" description="Helical" evidence="6">
    <location>
        <begin position="142"/>
        <end position="162"/>
    </location>
</feature>
<feature type="transmembrane region" description="Helical" evidence="6">
    <location>
        <begin position="45"/>
        <end position="70"/>
    </location>
</feature>
<reference evidence="8 9" key="1">
    <citation type="submission" date="2006-02" db="EMBL/GenBank/DDBJ databases">
        <authorList>
            <person name="Amann R."/>
            <person name="Ferriera S."/>
            <person name="Johnson J."/>
            <person name="Kravitz S."/>
            <person name="Halpern A."/>
            <person name="Remington K."/>
            <person name="Beeson K."/>
            <person name="Tran B."/>
            <person name="Rogers Y.-H."/>
            <person name="Friedman R."/>
            <person name="Venter J.C."/>
        </authorList>
    </citation>
    <scope>NUCLEOTIDE SEQUENCE [LARGE SCALE GENOMIC DNA]</scope>
    <source>
        <strain evidence="8 9">DSM 3645</strain>
    </source>
</reference>
<comment type="caution">
    <text evidence="8">The sequence shown here is derived from an EMBL/GenBank/DDBJ whole genome shotgun (WGS) entry which is preliminary data.</text>
</comment>
<name>A3ZQ23_9BACT</name>
<evidence type="ECO:0000256" key="1">
    <source>
        <dbReference type="ARBA" id="ARBA00004651"/>
    </source>
</evidence>
<dbReference type="OrthoDB" id="8612316at2"/>
<evidence type="ECO:0000256" key="4">
    <source>
        <dbReference type="ARBA" id="ARBA00022989"/>
    </source>
</evidence>
<dbReference type="EMBL" id="AANZ01000005">
    <property type="protein sequence ID" value="EAQ81296.1"/>
    <property type="molecule type" value="Genomic_DNA"/>
</dbReference>
<keyword evidence="4 6" id="KW-1133">Transmembrane helix</keyword>
<evidence type="ECO:0000259" key="7">
    <source>
        <dbReference type="Pfam" id="PF06271"/>
    </source>
</evidence>
<dbReference type="HOGENOM" id="CLU_079635_3_0_0"/>
<evidence type="ECO:0000313" key="8">
    <source>
        <dbReference type="EMBL" id="EAQ81296.1"/>
    </source>
</evidence>
<organism evidence="8 9">
    <name type="scientific">Blastopirellula marina DSM 3645</name>
    <dbReference type="NCBI Taxonomy" id="314230"/>
    <lineage>
        <taxon>Bacteria</taxon>
        <taxon>Pseudomonadati</taxon>
        <taxon>Planctomycetota</taxon>
        <taxon>Planctomycetia</taxon>
        <taxon>Pirellulales</taxon>
        <taxon>Pirellulaceae</taxon>
        <taxon>Blastopirellula</taxon>
    </lineage>
</organism>
<dbReference type="eggNOG" id="COG1714">
    <property type="taxonomic scope" value="Bacteria"/>
</dbReference>
<feature type="domain" description="RDD" evidence="7">
    <location>
        <begin position="36"/>
        <end position="175"/>
    </location>
</feature>
<dbReference type="AlphaFoldDB" id="A3ZQ23"/>
<dbReference type="PANTHER" id="PTHR36115">
    <property type="entry name" value="PROLINE-RICH ANTIGEN HOMOLOG-RELATED"/>
    <property type="match status" value="1"/>
</dbReference>
<evidence type="ECO:0000256" key="3">
    <source>
        <dbReference type="ARBA" id="ARBA00022692"/>
    </source>
</evidence>
<protein>
    <recommendedName>
        <fullName evidence="7">RDD domain-containing protein</fullName>
    </recommendedName>
</protein>
<keyword evidence="2" id="KW-1003">Cell membrane</keyword>
<comment type="subcellular location">
    <subcellularLocation>
        <location evidence="1">Cell membrane</location>
        <topology evidence="1">Multi-pass membrane protein</topology>
    </subcellularLocation>
</comment>
<dbReference type="InterPro" id="IPR010432">
    <property type="entry name" value="RDD"/>
</dbReference>
<keyword evidence="3 6" id="KW-0812">Transmembrane</keyword>
<evidence type="ECO:0000256" key="2">
    <source>
        <dbReference type="ARBA" id="ARBA00022475"/>
    </source>
</evidence>
<dbReference type="RefSeq" id="WP_002652485.1">
    <property type="nucleotide sequence ID" value="NZ_CH672376.1"/>
</dbReference>
<keyword evidence="5 6" id="KW-0472">Membrane</keyword>
<dbReference type="InterPro" id="IPR051791">
    <property type="entry name" value="Pra-immunoreactive"/>
</dbReference>